<accession>A0A6G8F398</accession>
<organism evidence="1">
    <name type="scientific">uncultured Alphaproteobacteria bacterium</name>
    <dbReference type="NCBI Taxonomy" id="91750"/>
    <lineage>
        <taxon>Bacteria</taxon>
        <taxon>Pseudomonadati</taxon>
        <taxon>Pseudomonadota</taxon>
        <taxon>Alphaproteobacteria</taxon>
        <taxon>environmental samples</taxon>
    </lineage>
</organism>
<dbReference type="EMBL" id="MN990732">
    <property type="protein sequence ID" value="QIM10648.1"/>
    <property type="molecule type" value="Genomic_DNA"/>
</dbReference>
<dbReference type="AlphaFoldDB" id="A0A6G8F398"/>
<name>A0A6G8F398_9PROT</name>
<sequence>MQMLEENRLNELIDYAKEHNLSRSVVQKLLDKFRQQQVNQGGSSIH</sequence>
<protein>
    <submittedName>
        <fullName evidence="1">Uncharacterized protein</fullName>
    </submittedName>
</protein>
<gene>
    <name evidence="1" type="ORF">PlAlph_5400</name>
</gene>
<reference evidence="1" key="1">
    <citation type="journal article" date="2020" name="J. ISSAAS">
        <title>Lactobacilli and other gastrointestinal microbiota of Peromyscus leucopus, reservoir host for agents of Lyme disease and other zoonoses in North America.</title>
        <authorList>
            <person name="Milovic A."/>
            <person name="Bassam K."/>
            <person name="Shao H."/>
            <person name="Chatzistamou I."/>
            <person name="Tufts D.M."/>
            <person name="Diuk-Wasser M."/>
            <person name="Barbour A.G."/>
        </authorList>
    </citation>
    <scope>NUCLEOTIDE SEQUENCE</scope>
    <source>
        <strain evidence="1">LL90</strain>
    </source>
</reference>
<proteinExistence type="predicted"/>
<evidence type="ECO:0000313" key="1">
    <source>
        <dbReference type="EMBL" id="QIM10648.1"/>
    </source>
</evidence>